<comment type="caution">
    <text evidence="1">The sequence shown here is derived from an EMBL/GenBank/DDBJ whole genome shotgun (WGS) entry which is preliminary data.</text>
</comment>
<dbReference type="AlphaFoldDB" id="A0A4Z0W8Q8"/>
<organism evidence="1 2">
    <name type="scientific">Natronospirillum operosum</name>
    <dbReference type="NCBI Taxonomy" id="2759953"/>
    <lineage>
        <taxon>Bacteria</taxon>
        <taxon>Pseudomonadati</taxon>
        <taxon>Pseudomonadota</taxon>
        <taxon>Gammaproteobacteria</taxon>
        <taxon>Oceanospirillales</taxon>
        <taxon>Natronospirillaceae</taxon>
        <taxon>Natronospirillum</taxon>
    </lineage>
</organism>
<reference evidence="1 2" key="1">
    <citation type="submission" date="2019-04" db="EMBL/GenBank/DDBJ databases">
        <title>Natronospirillum operosus gen. nov., sp. nov., a haloalkaliphilic satellite isolated from decaying biomass of laboratory culture of cyanobacterium Geitlerinema sp. and proposal of Natronospirillaceae fam. nov. and Saccharospirillaceae fam. nov.</title>
        <authorList>
            <person name="Kevbrin V."/>
            <person name="Boltyanskaya Y."/>
            <person name="Koziaeva V."/>
            <person name="Grouzdev D.S."/>
            <person name="Park M."/>
            <person name="Cho J."/>
        </authorList>
    </citation>
    <scope>NUCLEOTIDE SEQUENCE [LARGE SCALE GENOMIC DNA]</scope>
    <source>
        <strain evidence="1 2">G-116</strain>
    </source>
</reference>
<name>A0A4Z0W8Q8_9GAMM</name>
<dbReference type="EMBL" id="SRMF01000001">
    <property type="protein sequence ID" value="TGG94999.1"/>
    <property type="molecule type" value="Genomic_DNA"/>
</dbReference>
<dbReference type="OrthoDB" id="9919161at2"/>
<gene>
    <name evidence="1" type="ORF">E4656_00795</name>
</gene>
<sequence>MAPSNKNLRGAGLGVGRLSQCLLGLAVALGLLLLAADAQAPVPQQDYDYVDSYMDYRIYDLPPQLVFIKRFGSWQARGETGLHRLLVVDAGEHLARRHHLLYVQWVCHCEQGVMAMIPLSEVNRSGPFIYTRPEIRRRGQTWYMSLVAQNTTTRDISRVNVFLPQFGEYRVEYDTYEGPMPEHR</sequence>
<proteinExistence type="predicted"/>
<protein>
    <submittedName>
        <fullName evidence="1">Uncharacterized protein</fullName>
    </submittedName>
</protein>
<evidence type="ECO:0000313" key="1">
    <source>
        <dbReference type="EMBL" id="TGG94999.1"/>
    </source>
</evidence>
<dbReference type="RefSeq" id="WP_135480299.1">
    <property type="nucleotide sequence ID" value="NZ_SRMF01000001.1"/>
</dbReference>
<keyword evidence="2" id="KW-1185">Reference proteome</keyword>
<evidence type="ECO:0000313" key="2">
    <source>
        <dbReference type="Proteomes" id="UP000297475"/>
    </source>
</evidence>
<dbReference type="Proteomes" id="UP000297475">
    <property type="component" value="Unassembled WGS sequence"/>
</dbReference>
<accession>A0A4Z0W8Q8</accession>